<dbReference type="Proteomes" id="UP001528912">
    <property type="component" value="Unassembled WGS sequence"/>
</dbReference>
<gene>
    <name evidence="8" type="ORF">P4R38_10000</name>
</gene>
<dbReference type="InterPro" id="IPR039420">
    <property type="entry name" value="WalR-like"/>
</dbReference>
<protein>
    <submittedName>
        <fullName evidence="8">Response regulator transcription factor</fullName>
    </submittedName>
</protein>
<dbReference type="InterPro" id="IPR016032">
    <property type="entry name" value="Sig_transdc_resp-reg_C-effctor"/>
</dbReference>
<keyword evidence="9" id="KW-1185">Reference proteome</keyword>
<keyword evidence="1 5" id="KW-0597">Phosphoprotein</keyword>
<dbReference type="SUPFAM" id="SSF46894">
    <property type="entry name" value="C-terminal effector domain of the bipartite response regulators"/>
    <property type="match status" value="1"/>
</dbReference>
<dbReference type="PANTHER" id="PTHR43214:SF24">
    <property type="entry name" value="TRANSCRIPTIONAL REGULATORY PROTEIN NARL-RELATED"/>
    <property type="match status" value="1"/>
</dbReference>
<name>A0ABT6C6K7_9MICO</name>
<evidence type="ECO:0000313" key="9">
    <source>
        <dbReference type="Proteomes" id="UP001528912"/>
    </source>
</evidence>
<evidence type="ECO:0000313" key="8">
    <source>
        <dbReference type="EMBL" id="MDF8264574.1"/>
    </source>
</evidence>
<feature type="domain" description="HTH luxR-type" evidence="6">
    <location>
        <begin position="144"/>
        <end position="214"/>
    </location>
</feature>
<dbReference type="PANTHER" id="PTHR43214">
    <property type="entry name" value="TWO-COMPONENT RESPONSE REGULATOR"/>
    <property type="match status" value="1"/>
</dbReference>
<dbReference type="PRINTS" id="PR00038">
    <property type="entry name" value="HTHLUXR"/>
</dbReference>
<accession>A0ABT6C6K7</accession>
<sequence length="214" mass="23265">MRVVLAEDQFLLRDGLIRLLSSHGIEVVAAVDHGDAIVPAIVEHRPDLALLDVRLPPRQTDEGLRAALAAREAVPDLPVVLLSQYVEQLYVEELLAGERGGVGYLLKDRVFDDVQFVTALHAVQQGGTVLDPEVVKALMNRNREAGVLGRLTARELEVLALMAEGHSNAVIAERLVVTEKAVAKHINSILAKLDLPPSTTTSRRVAAVLTYLRA</sequence>
<proteinExistence type="predicted"/>
<evidence type="ECO:0000259" key="6">
    <source>
        <dbReference type="PROSITE" id="PS50043"/>
    </source>
</evidence>
<dbReference type="CDD" id="cd06170">
    <property type="entry name" value="LuxR_C_like"/>
    <property type="match status" value="1"/>
</dbReference>
<keyword evidence="4" id="KW-0804">Transcription</keyword>
<comment type="caution">
    <text evidence="8">The sequence shown here is derived from an EMBL/GenBank/DDBJ whole genome shotgun (WGS) entry which is preliminary data.</text>
</comment>
<evidence type="ECO:0000256" key="4">
    <source>
        <dbReference type="ARBA" id="ARBA00023163"/>
    </source>
</evidence>
<dbReference type="InterPro" id="IPR000792">
    <property type="entry name" value="Tscrpt_reg_LuxR_C"/>
</dbReference>
<dbReference type="SMART" id="SM00448">
    <property type="entry name" value="REC"/>
    <property type="match status" value="1"/>
</dbReference>
<dbReference type="PROSITE" id="PS50110">
    <property type="entry name" value="RESPONSE_REGULATORY"/>
    <property type="match status" value="1"/>
</dbReference>
<dbReference type="Pfam" id="PF00072">
    <property type="entry name" value="Response_reg"/>
    <property type="match status" value="1"/>
</dbReference>
<keyword evidence="2" id="KW-0805">Transcription regulation</keyword>
<organism evidence="8 9">
    <name type="scientific">Luteipulveratus flavus</name>
    <dbReference type="NCBI Taxonomy" id="3031728"/>
    <lineage>
        <taxon>Bacteria</taxon>
        <taxon>Bacillati</taxon>
        <taxon>Actinomycetota</taxon>
        <taxon>Actinomycetes</taxon>
        <taxon>Micrococcales</taxon>
        <taxon>Dermacoccaceae</taxon>
        <taxon>Luteipulveratus</taxon>
    </lineage>
</organism>
<dbReference type="SUPFAM" id="SSF52172">
    <property type="entry name" value="CheY-like"/>
    <property type="match status" value="1"/>
</dbReference>
<dbReference type="InterPro" id="IPR058245">
    <property type="entry name" value="NreC/VraR/RcsB-like_REC"/>
</dbReference>
<feature type="domain" description="Response regulatory" evidence="7">
    <location>
        <begin position="2"/>
        <end position="122"/>
    </location>
</feature>
<dbReference type="CDD" id="cd17535">
    <property type="entry name" value="REC_NarL-like"/>
    <property type="match status" value="1"/>
</dbReference>
<dbReference type="Gene3D" id="3.40.50.2300">
    <property type="match status" value="1"/>
</dbReference>
<feature type="modified residue" description="4-aspartylphosphate" evidence="5">
    <location>
        <position position="52"/>
    </location>
</feature>
<evidence type="ECO:0000256" key="3">
    <source>
        <dbReference type="ARBA" id="ARBA00023125"/>
    </source>
</evidence>
<dbReference type="PROSITE" id="PS50043">
    <property type="entry name" value="HTH_LUXR_2"/>
    <property type="match status" value="1"/>
</dbReference>
<evidence type="ECO:0000256" key="2">
    <source>
        <dbReference type="ARBA" id="ARBA00023015"/>
    </source>
</evidence>
<dbReference type="Pfam" id="PF00196">
    <property type="entry name" value="GerE"/>
    <property type="match status" value="1"/>
</dbReference>
<dbReference type="InterPro" id="IPR011006">
    <property type="entry name" value="CheY-like_superfamily"/>
</dbReference>
<evidence type="ECO:0000256" key="5">
    <source>
        <dbReference type="PROSITE-ProRule" id="PRU00169"/>
    </source>
</evidence>
<evidence type="ECO:0000256" key="1">
    <source>
        <dbReference type="ARBA" id="ARBA00022553"/>
    </source>
</evidence>
<evidence type="ECO:0000259" key="7">
    <source>
        <dbReference type="PROSITE" id="PS50110"/>
    </source>
</evidence>
<dbReference type="SMART" id="SM00421">
    <property type="entry name" value="HTH_LUXR"/>
    <property type="match status" value="1"/>
</dbReference>
<keyword evidence="3" id="KW-0238">DNA-binding</keyword>
<dbReference type="RefSeq" id="WP_275237572.1">
    <property type="nucleotide sequence ID" value="NZ_JARFJC010000017.1"/>
</dbReference>
<dbReference type="EMBL" id="JAROAV010000028">
    <property type="protein sequence ID" value="MDF8264574.1"/>
    <property type="molecule type" value="Genomic_DNA"/>
</dbReference>
<reference evidence="8 9" key="1">
    <citation type="submission" date="2023-03" db="EMBL/GenBank/DDBJ databases">
        <title>YIM 133296 draft genome.</title>
        <authorList>
            <person name="Xiong L."/>
        </authorList>
    </citation>
    <scope>NUCLEOTIDE SEQUENCE [LARGE SCALE GENOMIC DNA]</scope>
    <source>
        <strain evidence="8 9">YIM 133296</strain>
    </source>
</reference>
<dbReference type="InterPro" id="IPR001789">
    <property type="entry name" value="Sig_transdc_resp-reg_receiver"/>
</dbReference>